<name>A0A395WM42_BACFG</name>
<dbReference type="Proteomes" id="UP000318041">
    <property type="component" value="Unassembled WGS sequence"/>
</dbReference>
<comment type="caution">
    <text evidence="2">The sequence shown here is derived from an EMBL/GenBank/DDBJ whole genome shotgun (WGS) entry which is preliminary data.</text>
</comment>
<protein>
    <submittedName>
        <fullName evidence="2">Uncharacterized protein</fullName>
    </submittedName>
</protein>
<evidence type="ECO:0000313" key="1">
    <source>
        <dbReference type="EMBL" id="KAA5177886.1"/>
    </source>
</evidence>
<dbReference type="EMBL" id="VWAW01000002">
    <property type="protein sequence ID" value="KAA5177886.1"/>
    <property type="molecule type" value="Genomic_DNA"/>
</dbReference>
<evidence type="ECO:0000313" key="3">
    <source>
        <dbReference type="EMBL" id="TWV67948.1"/>
    </source>
</evidence>
<dbReference type="AlphaFoldDB" id="A0A395WM42"/>
<organism evidence="2 5">
    <name type="scientific">Bacteroides fragilis</name>
    <dbReference type="NCBI Taxonomy" id="817"/>
    <lineage>
        <taxon>Bacteria</taxon>
        <taxon>Pseudomonadati</taxon>
        <taxon>Bacteroidota</taxon>
        <taxon>Bacteroidia</taxon>
        <taxon>Bacteroidales</taxon>
        <taxon>Bacteroidaceae</taxon>
        <taxon>Bacteroides</taxon>
    </lineage>
</organism>
<dbReference type="Proteomes" id="UP000429838">
    <property type="component" value="Unassembled WGS sequence"/>
</dbReference>
<proteinExistence type="predicted"/>
<dbReference type="EMBL" id="VWAQ01000029">
    <property type="protein sequence ID" value="KAA5204145.1"/>
    <property type="molecule type" value="Genomic_DNA"/>
</dbReference>
<evidence type="ECO:0000313" key="2">
    <source>
        <dbReference type="EMBL" id="KAA5204145.1"/>
    </source>
</evidence>
<evidence type="ECO:0000313" key="4">
    <source>
        <dbReference type="Proteomes" id="UP000318041"/>
    </source>
</evidence>
<evidence type="ECO:0000313" key="6">
    <source>
        <dbReference type="Proteomes" id="UP000436803"/>
    </source>
</evidence>
<gene>
    <name evidence="2" type="ORF">F2Z25_22705</name>
    <name evidence="1" type="ORF">F2Z29_02945</name>
    <name evidence="3" type="ORF">FSA08_21880</name>
</gene>
<dbReference type="EMBL" id="VOHY01000023">
    <property type="protein sequence ID" value="TWV67948.1"/>
    <property type="molecule type" value="Genomic_DNA"/>
</dbReference>
<dbReference type="Proteomes" id="UP000436803">
    <property type="component" value="Unassembled WGS sequence"/>
</dbReference>
<evidence type="ECO:0000313" key="5">
    <source>
        <dbReference type="Proteomes" id="UP000429838"/>
    </source>
</evidence>
<reference evidence="5 6" key="1">
    <citation type="journal article" date="2019" name="Nat. Med.">
        <title>A library of human gut bacterial isolates paired with longitudinal multiomics data enables mechanistic microbiome research.</title>
        <authorList>
            <person name="Poyet M."/>
            <person name="Groussin M."/>
            <person name="Gibbons S.M."/>
            <person name="Avila-Pacheco J."/>
            <person name="Jiang X."/>
            <person name="Kearney S.M."/>
            <person name="Perrotta A.R."/>
            <person name="Berdy B."/>
            <person name="Zhao S."/>
            <person name="Lieberman T.D."/>
            <person name="Swanson P.K."/>
            <person name="Smith M."/>
            <person name="Roesemann S."/>
            <person name="Alexander J.E."/>
            <person name="Rich S.A."/>
            <person name="Livny J."/>
            <person name="Vlamakis H."/>
            <person name="Clish C."/>
            <person name="Bullock K."/>
            <person name="Deik A."/>
            <person name="Scott J."/>
            <person name="Pierce K.A."/>
            <person name="Xavier R.J."/>
            <person name="Alm E.J."/>
        </authorList>
    </citation>
    <scope>NUCLEOTIDE SEQUENCE [LARGE SCALE GENOMIC DNA]</scope>
    <source>
        <strain evidence="2 5">BIOML-A1</strain>
        <strain evidence="1 6">BIOML-A7</strain>
    </source>
</reference>
<reference evidence="3 4" key="2">
    <citation type="submission" date="2019-08" db="EMBL/GenBank/DDBJ databases">
        <title>Genome sequencing of Bacteroides fragilis Sample_iSURF_9.</title>
        <authorList>
            <person name="Chandler J.E."/>
            <person name="Ruoff K.L."/>
            <person name="Price C.E."/>
            <person name="Valls R.A."/>
            <person name="O'Toole G.A."/>
        </authorList>
    </citation>
    <scope>NUCLEOTIDE SEQUENCE [LARGE SCALE GENOMIC DNA]</scope>
    <source>
        <strain evidence="3 4">CFPLTA004_1B</strain>
    </source>
</reference>
<sequence>MCLTFVFINERFLKHPSPFLPSTLYYVSVCSPIGKYPSLLSFTQKNFSLRARRHLL</sequence>
<accession>A0A395WM42</accession>